<evidence type="ECO:0000313" key="3">
    <source>
        <dbReference type="Ensembl" id="ENSCPRP00005016700.1"/>
    </source>
</evidence>
<sequence length="321" mass="35166">MSARWKALWAAGIATGLLAFFWRDTFNPGSAHMLLTGASAGIGEQMAYHYSRFGTEIVLTARREAVLQKKCLQLGTKKVFYIPADMSCPAEPERVMQFAVQKIGGLDYLVLNHIGGTPFQMWDGDVQHTRWLLQVGFLRVGALWGWRRGAGRLGPCWDQSKGSVVVVSSVSGKIATPFTTSCSATRLALDGFFSFLRHELATQKKDVSITLCVLGLIDTETALEKMRPGLCCLPGPAACVCKGLARPHTEQTCNCRKCTWSSSRGAPSMHRPAGMWLGTWFLLEGQALVMLSHAPLSPRHGDELPGVWKEELCAGGERKPL</sequence>
<dbReference type="PRINTS" id="PR00081">
    <property type="entry name" value="GDHRDH"/>
</dbReference>
<dbReference type="OMA" id="ANHYARF"/>
<dbReference type="GeneTree" id="ENSGT00940000162487"/>
<dbReference type="Ensembl" id="ENSCPRT00005019572.1">
    <property type="protein sequence ID" value="ENSCPRP00005016700.1"/>
    <property type="gene ID" value="ENSCPRG00005011641.1"/>
</dbReference>
<reference evidence="3" key="1">
    <citation type="submission" date="2025-08" db="UniProtKB">
        <authorList>
            <consortium name="Ensembl"/>
        </authorList>
    </citation>
    <scope>IDENTIFICATION</scope>
</reference>
<dbReference type="SUPFAM" id="SSF51735">
    <property type="entry name" value="NAD(P)-binding Rossmann-fold domains"/>
    <property type="match status" value="1"/>
</dbReference>
<gene>
    <name evidence="3" type="primary">HSD11B1L</name>
</gene>
<dbReference type="Pfam" id="PF00106">
    <property type="entry name" value="adh_short"/>
    <property type="match status" value="1"/>
</dbReference>
<dbReference type="InterPro" id="IPR002347">
    <property type="entry name" value="SDR_fam"/>
</dbReference>
<protein>
    <submittedName>
        <fullName evidence="3">Hydroxysteroid 11-beta dehydrogenase 1 like</fullName>
    </submittedName>
</protein>
<organism evidence="3 4">
    <name type="scientific">Crocodylus porosus</name>
    <name type="common">Saltwater crocodile</name>
    <name type="synonym">Estuarine crocodile</name>
    <dbReference type="NCBI Taxonomy" id="8502"/>
    <lineage>
        <taxon>Eukaryota</taxon>
        <taxon>Metazoa</taxon>
        <taxon>Chordata</taxon>
        <taxon>Craniata</taxon>
        <taxon>Vertebrata</taxon>
        <taxon>Euteleostomi</taxon>
        <taxon>Archelosauria</taxon>
        <taxon>Archosauria</taxon>
        <taxon>Crocodylia</taxon>
        <taxon>Longirostres</taxon>
        <taxon>Crocodylidae</taxon>
        <taxon>Crocodylus</taxon>
    </lineage>
</organism>
<evidence type="ECO:0000313" key="4">
    <source>
        <dbReference type="Proteomes" id="UP000594220"/>
    </source>
</evidence>
<name>A0A7M4EYD1_CROPO</name>
<keyword evidence="2" id="KW-0521">NADP</keyword>
<dbReference type="Proteomes" id="UP000594220">
    <property type="component" value="Unplaced"/>
</dbReference>
<proteinExistence type="inferred from homology"/>
<reference evidence="3" key="2">
    <citation type="submission" date="2025-09" db="UniProtKB">
        <authorList>
            <consortium name="Ensembl"/>
        </authorList>
    </citation>
    <scope>IDENTIFICATION</scope>
</reference>
<dbReference type="InterPro" id="IPR036291">
    <property type="entry name" value="NAD(P)-bd_dom_sf"/>
</dbReference>
<dbReference type="GO" id="GO:0016491">
    <property type="term" value="F:oxidoreductase activity"/>
    <property type="evidence" value="ECO:0007669"/>
    <property type="project" value="TreeGrafter"/>
</dbReference>
<evidence type="ECO:0000256" key="2">
    <source>
        <dbReference type="ARBA" id="ARBA00022857"/>
    </source>
</evidence>
<dbReference type="AlphaFoldDB" id="A0A7M4EYD1"/>
<evidence type="ECO:0000256" key="1">
    <source>
        <dbReference type="ARBA" id="ARBA00006484"/>
    </source>
</evidence>
<comment type="similarity">
    <text evidence="1">Belongs to the short-chain dehydrogenases/reductases (SDR) family.</text>
</comment>
<dbReference type="Gene3D" id="3.40.50.720">
    <property type="entry name" value="NAD(P)-binding Rossmann-like Domain"/>
    <property type="match status" value="1"/>
</dbReference>
<dbReference type="PANTHER" id="PTHR44279:SF3">
    <property type="entry name" value="HYDROXYSTEROID 11-BETA-DEHYDROGENASE 1-LIKE PROTEIN"/>
    <property type="match status" value="1"/>
</dbReference>
<keyword evidence="4" id="KW-1185">Reference proteome</keyword>
<dbReference type="InterPro" id="IPR051253">
    <property type="entry name" value="11-beta-HSD"/>
</dbReference>
<dbReference type="PANTHER" id="PTHR44279">
    <property type="entry name" value="HYDROXYSTEROID (11-BETA) DEHYDROGENASE 1-LIKE B-RELATED"/>
    <property type="match status" value="1"/>
</dbReference>
<accession>A0A7M4EYD1</accession>